<dbReference type="Gene3D" id="3.40.50.1000">
    <property type="entry name" value="HAD superfamily/HAD-like"/>
    <property type="match status" value="2"/>
</dbReference>
<dbReference type="Pfam" id="PF08282">
    <property type="entry name" value="Hydrolase_3"/>
    <property type="match status" value="1"/>
</dbReference>
<evidence type="ECO:0000313" key="1">
    <source>
        <dbReference type="EMBL" id="MBD7944216.1"/>
    </source>
</evidence>
<dbReference type="InterPro" id="IPR023214">
    <property type="entry name" value="HAD_sf"/>
</dbReference>
<gene>
    <name evidence="1" type="ORF">H9650_08805</name>
</gene>
<comment type="caution">
    <text evidence="1">The sequence shown here is derived from an EMBL/GenBank/DDBJ whole genome shotgun (WGS) entry which is preliminary data.</text>
</comment>
<dbReference type="InterPro" id="IPR024197">
    <property type="entry name" value="TPP-like"/>
</dbReference>
<keyword evidence="1" id="KW-0378">Hydrolase</keyword>
<accession>A0ABR8R8T3</accession>
<dbReference type="GO" id="GO:0016787">
    <property type="term" value="F:hydrolase activity"/>
    <property type="evidence" value="ECO:0007669"/>
    <property type="project" value="UniProtKB-KW"/>
</dbReference>
<keyword evidence="2" id="KW-1185">Reference proteome</keyword>
<dbReference type="PIRSF" id="PIRSF030802">
    <property type="entry name" value="UCP030802"/>
    <property type="match status" value="1"/>
</dbReference>
<dbReference type="InterPro" id="IPR036412">
    <property type="entry name" value="HAD-like_sf"/>
</dbReference>
<dbReference type="EMBL" id="JACSQO010000003">
    <property type="protein sequence ID" value="MBD7944216.1"/>
    <property type="molecule type" value="Genomic_DNA"/>
</dbReference>
<evidence type="ECO:0000313" key="2">
    <source>
        <dbReference type="Proteomes" id="UP000640786"/>
    </source>
</evidence>
<dbReference type="SUPFAM" id="SSF56784">
    <property type="entry name" value="HAD-like"/>
    <property type="match status" value="1"/>
</dbReference>
<name>A0ABR8R8T3_9BACI</name>
<dbReference type="Proteomes" id="UP000640786">
    <property type="component" value="Unassembled WGS sequence"/>
</dbReference>
<sequence length="272" mass="30961">MTILFASDLDRTLIYSKKSRGHEISEHDLAIVEWRENNPAAFMTKEGLEIFKELSSSIEFLPVTTRTNKQYERLFGLYNPQEKPTYSIVSNGAVILENGRPIPEWSDKVKEQLEADCTSIPHVLSQIEPYIQRGSILNSLQAENWFAYMIIDEGRFTVEDFEDLSQLFFKQGFTLSKQGRKLYVMPNCINKSLALEFVTDRLEAEIVIAAGDSLLDLDMVLGADYGFIPQHGEVILNNRALPSHVQITDHTGVLAGEEIIKKVSEICYNMYE</sequence>
<protein>
    <submittedName>
        <fullName evidence="1">HAD hydrolase family protein</fullName>
    </submittedName>
</protein>
<proteinExistence type="predicted"/>
<dbReference type="RefSeq" id="WP_191697009.1">
    <property type="nucleotide sequence ID" value="NZ_JACSQO010000003.1"/>
</dbReference>
<organism evidence="1 2">
    <name type="scientific">Psychrobacillus faecigallinarum</name>
    <dbReference type="NCBI Taxonomy" id="2762235"/>
    <lineage>
        <taxon>Bacteria</taxon>
        <taxon>Bacillati</taxon>
        <taxon>Bacillota</taxon>
        <taxon>Bacilli</taxon>
        <taxon>Bacillales</taxon>
        <taxon>Bacillaceae</taxon>
        <taxon>Psychrobacillus</taxon>
    </lineage>
</organism>
<reference evidence="1 2" key="1">
    <citation type="submission" date="2020-08" db="EMBL/GenBank/DDBJ databases">
        <title>A Genomic Blueprint of the Chicken Gut Microbiome.</title>
        <authorList>
            <person name="Gilroy R."/>
            <person name="Ravi A."/>
            <person name="Getino M."/>
            <person name="Pursley I."/>
            <person name="Horton D.L."/>
            <person name="Alikhan N.-F."/>
            <person name="Baker D."/>
            <person name="Gharbi K."/>
            <person name="Hall N."/>
            <person name="Watson M."/>
            <person name="Adriaenssens E.M."/>
            <person name="Foster-Nyarko E."/>
            <person name="Jarju S."/>
            <person name="Secka A."/>
            <person name="Antonio M."/>
            <person name="Oren A."/>
            <person name="Chaudhuri R."/>
            <person name="La Ragione R.M."/>
            <person name="Hildebrand F."/>
            <person name="Pallen M.J."/>
        </authorList>
    </citation>
    <scope>NUCLEOTIDE SEQUENCE [LARGE SCALE GENOMIC DNA]</scope>
    <source>
        <strain evidence="1 2">Sa2BUA9</strain>
    </source>
</reference>